<dbReference type="GeneID" id="41974976"/>
<dbReference type="OrthoDB" id="4676at2759"/>
<dbReference type="CDD" id="cd03884">
    <property type="entry name" value="M20_bAS"/>
    <property type="match status" value="1"/>
</dbReference>
<dbReference type="Pfam" id="PF01546">
    <property type="entry name" value="Peptidase_M20"/>
    <property type="match status" value="1"/>
</dbReference>
<evidence type="ECO:0000313" key="3">
    <source>
        <dbReference type="EMBL" id="TPX11792.1"/>
    </source>
</evidence>
<dbReference type="SUPFAM" id="SSF55031">
    <property type="entry name" value="Bacterial exopeptidase dimerisation domain"/>
    <property type="match status" value="1"/>
</dbReference>
<dbReference type="SUPFAM" id="SSF53187">
    <property type="entry name" value="Zn-dependent exopeptidases"/>
    <property type="match status" value="1"/>
</dbReference>
<dbReference type="Proteomes" id="UP000319257">
    <property type="component" value="Unassembled WGS sequence"/>
</dbReference>
<dbReference type="InterPro" id="IPR010158">
    <property type="entry name" value="Amidase_Cbmase"/>
</dbReference>
<name>A0A507APD1_9PEZI</name>
<evidence type="ECO:0000256" key="2">
    <source>
        <dbReference type="ARBA" id="ARBA00022801"/>
    </source>
</evidence>
<accession>A0A507APD1</accession>
<dbReference type="PIRSF" id="PIRSF001235">
    <property type="entry name" value="Amidase_carbamoylase"/>
    <property type="match status" value="1"/>
</dbReference>
<gene>
    <name evidence="3" type="ORF">E0L32_007529</name>
</gene>
<comment type="caution">
    <text evidence="3">The sequence shown here is derived from an EMBL/GenBank/DDBJ whole genome shotgun (WGS) entry which is preliminary data.</text>
</comment>
<dbReference type="STRING" id="1093900.A0A507APD1"/>
<dbReference type="EMBL" id="SKBQ01000046">
    <property type="protein sequence ID" value="TPX11792.1"/>
    <property type="molecule type" value="Genomic_DNA"/>
</dbReference>
<dbReference type="PANTHER" id="PTHR32494:SF5">
    <property type="entry name" value="ALLANTOATE AMIDOHYDROLASE"/>
    <property type="match status" value="1"/>
</dbReference>
<dbReference type="AlphaFoldDB" id="A0A507APD1"/>
<organism evidence="3 4">
    <name type="scientific">Thyridium curvatum</name>
    <dbReference type="NCBI Taxonomy" id="1093900"/>
    <lineage>
        <taxon>Eukaryota</taxon>
        <taxon>Fungi</taxon>
        <taxon>Dikarya</taxon>
        <taxon>Ascomycota</taxon>
        <taxon>Pezizomycotina</taxon>
        <taxon>Sordariomycetes</taxon>
        <taxon>Sordariomycetidae</taxon>
        <taxon>Thyridiales</taxon>
        <taxon>Thyridiaceae</taxon>
        <taxon>Thyridium</taxon>
    </lineage>
</organism>
<dbReference type="RefSeq" id="XP_030993503.1">
    <property type="nucleotide sequence ID" value="XM_031142283.1"/>
</dbReference>
<keyword evidence="4" id="KW-1185">Reference proteome</keyword>
<proteinExistence type="inferred from homology"/>
<dbReference type="NCBIfam" id="TIGR01879">
    <property type="entry name" value="hydantase"/>
    <property type="match status" value="1"/>
</dbReference>
<dbReference type="InterPro" id="IPR002933">
    <property type="entry name" value="Peptidase_M20"/>
</dbReference>
<dbReference type="PANTHER" id="PTHR32494">
    <property type="entry name" value="ALLANTOATE DEIMINASE-RELATED"/>
    <property type="match status" value="1"/>
</dbReference>
<evidence type="ECO:0000313" key="4">
    <source>
        <dbReference type="Proteomes" id="UP000319257"/>
    </source>
</evidence>
<dbReference type="Gene3D" id="3.40.630.10">
    <property type="entry name" value="Zn peptidases"/>
    <property type="match status" value="1"/>
</dbReference>
<dbReference type="InterPro" id="IPR036264">
    <property type="entry name" value="Bact_exopeptidase_dim_dom"/>
</dbReference>
<comment type="similarity">
    <text evidence="1">Belongs to the peptidase M20A family.</text>
</comment>
<sequence length="463" mass="50223">MSTTVTMTMATQDPSHQSDRVAAASIDRQKLMDDIHHTAQWGEGQRWGDAPTEIGMARLALSDADKLVRDWFIKEVKKYGCKVHVDAMGNIFAIRPGRKEGHPTFMGSHLDTQPAGGRYDGILGVLAGVSALRTLHESGIETEYPVGVVDWTNEEGARFPQCMMASAVWAGVTDVNNTYQIADIDDANATVRSELERIGYLGPTPAHYTATPMAAHFELHIEQGPILEASRQCIGAVEGVQASKWFTITVGGRDSHTGATNFENRSDALLTSAQMILRSHQVATEFSSLASTGLLSLEPGSTNTVPGVVTFSLDLRSSEDKKIEEMESILRRDFESIAKGESVGTVTAGCTRGRGCTVSWKVDSHAKVANFDKECIECIEKGSETLFGKKAASLTRRMYSGAGHDSVHTSTRVPTAMIFVPCREGITHNPTEYCSPEDCANGAQVLLNAVLRYDHLRAVKASS</sequence>
<protein>
    <submittedName>
        <fullName evidence="3">Uncharacterized protein</fullName>
    </submittedName>
</protein>
<dbReference type="Gene3D" id="3.30.70.360">
    <property type="match status" value="1"/>
</dbReference>
<dbReference type="InParanoid" id="A0A507APD1"/>
<keyword evidence="2" id="KW-0378">Hydrolase</keyword>
<dbReference type="GO" id="GO:0016813">
    <property type="term" value="F:hydrolase activity, acting on carbon-nitrogen (but not peptide) bonds, in linear amidines"/>
    <property type="evidence" value="ECO:0007669"/>
    <property type="project" value="InterPro"/>
</dbReference>
<reference evidence="3 4" key="1">
    <citation type="submission" date="2019-06" db="EMBL/GenBank/DDBJ databases">
        <title>Draft genome sequence of the filamentous fungus Phialemoniopsis curvata isolated from diesel fuel.</title>
        <authorList>
            <person name="Varaljay V.A."/>
            <person name="Lyon W.J."/>
            <person name="Crouch A.L."/>
            <person name="Drake C.E."/>
            <person name="Hollomon J.M."/>
            <person name="Nadeau L.J."/>
            <person name="Nunn H.S."/>
            <person name="Stevenson B.S."/>
            <person name="Bojanowski C.L."/>
            <person name="Crookes-Goodson W.J."/>
        </authorList>
    </citation>
    <scope>NUCLEOTIDE SEQUENCE [LARGE SCALE GENOMIC DNA]</scope>
    <source>
        <strain evidence="3 4">D216</strain>
    </source>
</reference>
<evidence type="ECO:0000256" key="1">
    <source>
        <dbReference type="ARBA" id="ARBA00006247"/>
    </source>
</evidence>